<keyword evidence="1" id="KW-0472">Membrane</keyword>
<name>A0A6I2UFX3_9FIRM</name>
<comment type="caution">
    <text evidence="2">The sequence shown here is derived from an EMBL/GenBank/DDBJ whole genome shotgun (WGS) entry which is preliminary data.</text>
</comment>
<dbReference type="Proteomes" id="UP000433181">
    <property type="component" value="Unassembled WGS sequence"/>
</dbReference>
<reference evidence="2 3" key="1">
    <citation type="submission" date="2019-08" db="EMBL/GenBank/DDBJ databases">
        <title>In-depth cultivation of the pig gut microbiome towards novel bacterial diversity and tailored functional studies.</title>
        <authorList>
            <person name="Wylensek D."/>
            <person name="Hitch T.C.A."/>
            <person name="Clavel T."/>
        </authorList>
    </citation>
    <scope>NUCLEOTIDE SEQUENCE [LARGE SCALE GENOMIC DNA]</scope>
    <source>
        <strain evidence="2 3">WCA-693-APC-5D-A</strain>
    </source>
</reference>
<dbReference type="EMBL" id="VUNR01000004">
    <property type="protein sequence ID" value="MSU07992.1"/>
    <property type="molecule type" value="Genomic_DNA"/>
</dbReference>
<evidence type="ECO:0000256" key="1">
    <source>
        <dbReference type="SAM" id="Phobius"/>
    </source>
</evidence>
<gene>
    <name evidence="2" type="ORF">FYJ84_03175</name>
</gene>
<accession>A0A6I2UFX3</accession>
<protein>
    <submittedName>
        <fullName evidence="2">Uncharacterized protein</fullName>
    </submittedName>
</protein>
<proteinExistence type="predicted"/>
<sequence>MATQYKKIQNKIHPKDEKKENVDLKPKASRDALLLVLIAVTLIILVLAWSNMDGIGRGMYGALFVGMVVVYINRRMEFSDQVRKVLIGVSSALMLASICLLGLSMYNQFFG</sequence>
<organism evidence="2 3">
    <name type="scientific">Anaerovibrio slackiae</name>
    <dbReference type="NCBI Taxonomy" id="2652309"/>
    <lineage>
        <taxon>Bacteria</taxon>
        <taxon>Bacillati</taxon>
        <taxon>Bacillota</taxon>
        <taxon>Negativicutes</taxon>
        <taxon>Selenomonadales</taxon>
        <taxon>Selenomonadaceae</taxon>
        <taxon>Anaerovibrio</taxon>
    </lineage>
</organism>
<feature type="transmembrane region" description="Helical" evidence="1">
    <location>
        <begin position="85"/>
        <end position="106"/>
    </location>
</feature>
<evidence type="ECO:0000313" key="3">
    <source>
        <dbReference type="Proteomes" id="UP000433181"/>
    </source>
</evidence>
<feature type="transmembrane region" description="Helical" evidence="1">
    <location>
        <begin position="55"/>
        <end position="73"/>
    </location>
</feature>
<dbReference type="AlphaFoldDB" id="A0A6I2UFX3"/>
<dbReference type="RefSeq" id="WP_154406088.1">
    <property type="nucleotide sequence ID" value="NZ_JAQXJM010000178.1"/>
</dbReference>
<keyword evidence="1" id="KW-1133">Transmembrane helix</keyword>
<feature type="transmembrane region" description="Helical" evidence="1">
    <location>
        <begin position="32"/>
        <end position="49"/>
    </location>
</feature>
<keyword evidence="3" id="KW-1185">Reference proteome</keyword>
<evidence type="ECO:0000313" key="2">
    <source>
        <dbReference type="EMBL" id="MSU07992.1"/>
    </source>
</evidence>
<keyword evidence="1" id="KW-0812">Transmembrane</keyword>
<dbReference type="GeneID" id="96777907"/>